<feature type="domain" description="N-acetyltransferase" evidence="3">
    <location>
        <begin position="9"/>
        <end position="145"/>
    </location>
</feature>
<evidence type="ECO:0000256" key="2">
    <source>
        <dbReference type="ARBA" id="ARBA00023315"/>
    </source>
</evidence>
<gene>
    <name evidence="4" type="ORF">EQG49_04605</name>
</gene>
<dbReference type="GO" id="GO:0005737">
    <property type="term" value="C:cytoplasm"/>
    <property type="evidence" value="ECO:0007669"/>
    <property type="project" value="TreeGrafter"/>
</dbReference>
<name>A0A4V1AIK2_9LACO</name>
<dbReference type="InterPro" id="IPR000182">
    <property type="entry name" value="GNAT_dom"/>
</dbReference>
<keyword evidence="2" id="KW-0012">Acyltransferase</keyword>
<dbReference type="PANTHER" id="PTHR43626">
    <property type="entry name" value="ACYL-COA N-ACYLTRANSFERASE"/>
    <property type="match status" value="1"/>
</dbReference>
<reference evidence="5" key="1">
    <citation type="submission" date="2019-03" db="EMBL/GenBank/DDBJ databases">
        <title>Weissella sp. 26KH-42 Genome sequencing.</title>
        <authorList>
            <person name="Heo J."/>
            <person name="Kim S.-J."/>
            <person name="Kim J.-S."/>
            <person name="Hong S.-B."/>
            <person name="Kwon S.-W."/>
        </authorList>
    </citation>
    <scope>NUCLEOTIDE SEQUENCE [LARGE SCALE GENOMIC DNA]</scope>
    <source>
        <strain evidence="5">26KH-42</strain>
    </source>
</reference>
<evidence type="ECO:0000259" key="3">
    <source>
        <dbReference type="PROSITE" id="PS51186"/>
    </source>
</evidence>
<dbReference type="AlphaFoldDB" id="A0A4V1AIK2"/>
<keyword evidence="1 4" id="KW-0808">Transferase</keyword>
<evidence type="ECO:0000256" key="1">
    <source>
        <dbReference type="ARBA" id="ARBA00022679"/>
    </source>
</evidence>
<dbReference type="InterPro" id="IPR016181">
    <property type="entry name" value="Acyl_CoA_acyltransferase"/>
</dbReference>
<dbReference type="GO" id="GO:0008080">
    <property type="term" value="F:N-acetyltransferase activity"/>
    <property type="evidence" value="ECO:0007669"/>
    <property type="project" value="InterPro"/>
</dbReference>
<protein>
    <submittedName>
        <fullName evidence="4">N-acetyltransferase</fullName>
    </submittedName>
</protein>
<evidence type="ECO:0000313" key="4">
    <source>
        <dbReference type="EMBL" id="QBO35795.1"/>
    </source>
</evidence>
<dbReference type="CDD" id="cd04301">
    <property type="entry name" value="NAT_SF"/>
    <property type="match status" value="1"/>
</dbReference>
<keyword evidence="5" id="KW-1185">Reference proteome</keyword>
<accession>A0A4V1AIK2</accession>
<dbReference type="PANTHER" id="PTHR43626:SF4">
    <property type="entry name" value="GCN5-RELATED N-ACETYLTRANSFERASE 2, CHLOROPLASTIC"/>
    <property type="match status" value="1"/>
</dbReference>
<proteinExistence type="predicted"/>
<dbReference type="KEGG" id="wei:EQG49_04605"/>
<dbReference type="Pfam" id="PF13508">
    <property type="entry name" value="Acetyltransf_7"/>
    <property type="match status" value="1"/>
</dbReference>
<dbReference type="InterPro" id="IPR045039">
    <property type="entry name" value="NSI-like"/>
</dbReference>
<organism evidence="4 5">
    <name type="scientific">Periweissella cryptocerci</name>
    <dbReference type="NCBI Taxonomy" id="2506420"/>
    <lineage>
        <taxon>Bacteria</taxon>
        <taxon>Bacillati</taxon>
        <taxon>Bacillota</taxon>
        <taxon>Bacilli</taxon>
        <taxon>Lactobacillales</taxon>
        <taxon>Lactobacillaceae</taxon>
        <taxon>Periweissella</taxon>
    </lineage>
</organism>
<dbReference type="OrthoDB" id="9783470at2"/>
<dbReference type="PROSITE" id="PS51186">
    <property type="entry name" value="GNAT"/>
    <property type="match status" value="1"/>
</dbReference>
<evidence type="ECO:0000313" key="5">
    <source>
        <dbReference type="Proteomes" id="UP000292886"/>
    </source>
</evidence>
<sequence length="147" mass="16539">MIQLPKNIYFVIDARCGDYQRVAELLNQFGLNDGDENVQRATFNASHGVAFLYDGDRLIGCGRVLSDGISQAAIYNIAIDVGYHGQHLGQALMQHFIERYRACNIILYTHPETIGWYEKIGFHKMNTGLAIFAPSSAAWMQSEGFFE</sequence>
<dbReference type="Gene3D" id="3.40.630.30">
    <property type="match status" value="1"/>
</dbReference>
<dbReference type="Proteomes" id="UP000292886">
    <property type="component" value="Chromosome"/>
</dbReference>
<dbReference type="SUPFAM" id="SSF55729">
    <property type="entry name" value="Acyl-CoA N-acyltransferases (Nat)"/>
    <property type="match status" value="1"/>
</dbReference>
<dbReference type="EMBL" id="CP037940">
    <property type="protein sequence ID" value="QBO35795.1"/>
    <property type="molecule type" value="Genomic_DNA"/>
</dbReference>